<evidence type="ECO:0000256" key="3">
    <source>
        <dbReference type="SAM" id="MobiDB-lite"/>
    </source>
</evidence>
<comment type="pathway">
    <text evidence="1">Protein modification; protein ubiquitination.</text>
</comment>
<dbReference type="SMART" id="SM00504">
    <property type="entry name" value="Ubox"/>
    <property type="match status" value="1"/>
</dbReference>
<evidence type="ECO:0000313" key="6">
    <source>
        <dbReference type="Proteomes" id="UP000265520"/>
    </source>
</evidence>
<evidence type="ECO:0000256" key="1">
    <source>
        <dbReference type="ARBA" id="ARBA00004906"/>
    </source>
</evidence>
<evidence type="ECO:0000313" key="5">
    <source>
        <dbReference type="EMBL" id="MCI15805.1"/>
    </source>
</evidence>
<dbReference type="UniPathway" id="UPA00143"/>
<proteinExistence type="predicted"/>
<evidence type="ECO:0000259" key="4">
    <source>
        <dbReference type="PROSITE" id="PS51698"/>
    </source>
</evidence>
<dbReference type="CDD" id="cd16664">
    <property type="entry name" value="RING-Ubox_PUB"/>
    <property type="match status" value="1"/>
</dbReference>
<protein>
    <submittedName>
        <fullName evidence="5">U-box domain-containing protein 5-like</fullName>
    </submittedName>
</protein>
<comment type="caution">
    <text evidence="5">The sequence shown here is derived from an EMBL/GenBank/DDBJ whole genome shotgun (WGS) entry which is preliminary data.</text>
</comment>
<dbReference type="PANTHER" id="PTHR23315:SF247">
    <property type="entry name" value="RING-TYPE E3 UBIQUITIN TRANSFERASE"/>
    <property type="match status" value="1"/>
</dbReference>
<dbReference type="InterPro" id="IPR045210">
    <property type="entry name" value="RING-Ubox_PUB"/>
</dbReference>
<feature type="non-terminal residue" evidence="5">
    <location>
        <position position="1"/>
    </location>
</feature>
<dbReference type="FunFam" id="3.30.40.10:FF:000809">
    <property type="entry name" value="RING-type E3 ubiquitin transferase"/>
    <property type="match status" value="1"/>
</dbReference>
<accession>A0A392PXX3</accession>
<dbReference type="EMBL" id="LXQA010098029">
    <property type="protein sequence ID" value="MCI15805.1"/>
    <property type="molecule type" value="Genomic_DNA"/>
</dbReference>
<feature type="region of interest" description="Disordered" evidence="3">
    <location>
        <begin position="1"/>
        <end position="25"/>
    </location>
</feature>
<reference evidence="5 6" key="1">
    <citation type="journal article" date="2018" name="Front. Plant Sci.">
        <title>Red Clover (Trifolium pratense) and Zigzag Clover (T. medium) - A Picture of Genomic Similarities and Differences.</title>
        <authorList>
            <person name="Dluhosova J."/>
            <person name="Istvanek J."/>
            <person name="Nedelnik J."/>
            <person name="Repkova J."/>
        </authorList>
    </citation>
    <scope>NUCLEOTIDE SEQUENCE [LARGE SCALE GENOMIC DNA]</scope>
    <source>
        <strain evidence="6">cv. 10/8</strain>
        <tissue evidence="5">Leaf</tissue>
    </source>
</reference>
<dbReference type="AlphaFoldDB" id="A0A392PXX3"/>
<organism evidence="5 6">
    <name type="scientific">Trifolium medium</name>
    <dbReference type="NCBI Taxonomy" id="97028"/>
    <lineage>
        <taxon>Eukaryota</taxon>
        <taxon>Viridiplantae</taxon>
        <taxon>Streptophyta</taxon>
        <taxon>Embryophyta</taxon>
        <taxon>Tracheophyta</taxon>
        <taxon>Spermatophyta</taxon>
        <taxon>Magnoliopsida</taxon>
        <taxon>eudicotyledons</taxon>
        <taxon>Gunneridae</taxon>
        <taxon>Pentapetalae</taxon>
        <taxon>rosids</taxon>
        <taxon>fabids</taxon>
        <taxon>Fabales</taxon>
        <taxon>Fabaceae</taxon>
        <taxon>Papilionoideae</taxon>
        <taxon>50 kb inversion clade</taxon>
        <taxon>NPAAA clade</taxon>
        <taxon>Hologalegina</taxon>
        <taxon>IRL clade</taxon>
        <taxon>Trifolieae</taxon>
        <taxon>Trifolium</taxon>
    </lineage>
</organism>
<dbReference type="PANTHER" id="PTHR23315">
    <property type="entry name" value="U BOX DOMAIN-CONTAINING"/>
    <property type="match status" value="1"/>
</dbReference>
<dbReference type="PROSITE" id="PS51698">
    <property type="entry name" value="U_BOX"/>
    <property type="match status" value="1"/>
</dbReference>
<dbReference type="Pfam" id="PF04564">
    <property type="entry name" value="U-box"/>
    <property type="match status" value="1"/>
</dbReference>
<feature type="non-terminal residue" evidence="5">
    <location>
        <position position="187"/>
    </location>
</feature>
<sequence>EQVEVYSHREEPAATENSGHDSLRTDHVNLRPYLNHDQYGTCVSELSRVAPPKEYTCPISLRLMYDPVVIASGETYERMWIQKWFDEGHVICPKTKKKLPHMAMTPNVALKKVISNWCKTNGVSIPNPSRQAEDIRLWEDSIASIRSFGSSMNGLNLPMDLSNISLGSLDNSYNSDSSLVRASHGLN</sequence>
<keyword evidence="2" id="KW-0808">Transferase</keyword>
<keyword evidence="6" id="KW-1185">Reference proteome</keyword>
<dbReference type="InterPro" id="IPR003613">
    <property type="entry name" value="Ubox_domain"/>
</dbReference>
<feature type="domain" description="U-box" evidence="4">
    <location>
        <begin position="50"/>
        <end position="124"/>
    </location>
</feature>
<dbReference type="Gene3D" id="3.30.40.10">
    <property type="entry name" value="Zinc/RING finger domain, C3HC4 (zinc finger)"/>
    <property type="match status" value="1"/>
</dbReference>
<dbReference type="InterPro" id="IPR013083">
    <property type="entry name" value="Znf_RING/FYVE/PHD"/>
</dbReference>
<evidence type="ECO:0000256" key="2">
    <source>
        <dbReference type="ARBA" id="ARBA00022679"/>
    </source>
</evidence>
<dbReference type="Proteomes" id="UP000265520">
    <property type="component" value="Unassembled WGS sequence"/>
</dbReference>
<name>A0A392PXX3_9FABA</name>
<dbReference type="SUPFAM" id="SSF57850">
    <property type="entry name" value="RING/U-box"/>
    <property type="match status" value="1"/>
</dbReference>
<dbReference type="GO" id="GO:0004842">
    <property type="term" value="F:ubiquitin-protein transferase activity"/>
    <property type="evidence" value="ECO:0007669"/>
    <property type="project" value="InterPro"/>
</dbReference>
<dbReference type="GO" id="GO:0016567">
    <property type="term" value="P:protein ubiquitination"/>
    <property type="evidence" value="ECO:0007669"/>
    <property type="project" value="UniProtKB-UniPathway"/>
</dbReference>